<evidence type="ECO:0000256" key="2">
    <source>
        <dbReference type="ARBA" id="ARBA00022679"/>
    </source>
</evidence>
<dbReference type="InterPro" id="IPR036390">
    <property type="entry name" value="WH_DNA-bd_sf"/>
</dbReference>
<evidence type="ECO:0000256" key="4">
    <source>
        <dbReference type="PIRSR" id="PIRSR005739-1"/>
    </source>
</evidence>
<evidence type="ECO:0000313" key="7">
    <source>
        <dbReference type="Proteomes" id="UP000557307"/>
    </source>
</evidence>
<keyword evidence="1 6" id="KW-0489">Methyltransferase</keyword>
<keyword evidence="2 6" id="KW-0808">Transferase</keyword>
<evidence type="ECO:0000256" key="3">
    <source>
        <dbReference type="ARBA" id="ARBA00022691"/>
    </source>
</evidence>
<dbReference type="EMBL" id="JACHGF010000002">
    <property type="protein sequence ID" value="MBB5283303.1"/>
    <property type="molecule type" value="Genomic_DNA"/>
</dbReference>
<dbReference type="GO" id="GO:0008171">
    <property type="term" value="F:O-methyltransferase activity"/>
    <property type="evidence" value="ECO:0007669"/>
    <property type="project" value="InterPro"/>
</dbReference>
<dbReference type="PANTHER" id="PTHR43712">
    <property type="entry name" value="PUTATIVE (AFU_ORTHOLOGUE AFUA_4G14580)-RELATED"/>
    <property type="match status" value="1"/>
</dbReference>
<dbReference type="Pfam" id="PF00891">
    <property type="entry name" value="Methyltransf_2"/>
    <property type="match status" value="1"/>
</dbReference>
<dbReference type="PANTHER" id="PTHR43712:SF2">
    <property type="entry name" value="O-METHYLTRANSFERASE CICE"/>
    <property type="match status" value="1"/>
</dbReference>
<feature type="domain" description="O-methyltransferase C-terminal" evidence="5">
    <location>
        <begin position="173"/>
        <end position="327"/>
    </location>
</feature>
<dbReference type="SUPFAM" id="SSF46785">
    <property type="entry name" value="Winged helix' DNA-binding domain"/>
    <property type="match status" value="1"/>
</dbReference>
<keyword evidence="7" id="KW-1185">Reference proteome</keyword>
<dbReference type="SUPFAM" id="SSF53335">
    <property type="entry name" value="S-adenosyl-L-methionine-dependent methyltransferases"/>
    <property type="match status" value="1"/>
</dbReference>
<feature type="active site" description="Proton acceptor" evidence="4">
    <location>
        <position position="257"/>
    </location>
</feature>
<dbReference type="Gene3D" id="1.10.10.10">
    <property type="entry name" value="Winged helix-like DNA-binding domain superfamily/Winged helix DNA-binding domain"/>
    <property type="match status" value="1"/>
</dbReference>
<evidence type="ECO:0000313" key="6">
    <source>
        <dbReference type="EMBL" id="MBB5283303.1"/>
    </source>
</evidence>
<dbReference type="PROSITE" id="PS51683">
    <property type="entry name" value="SAM_OMT_II"/>
    <property type="match status" value="1"/>
</dbReference>
<protein>
    <submittedName>
        <fullName evidence="6">SAM-dependent methyltransferase</fullName>
    </submittedName>
</protein>
<sequence length="350" mass="38416">MIKTLPDPAPITRFLRAKASSHLLVVAVHHFGLFEVLHRSPMTRSELAEILQLTERPAMVLFPALCAMGMLHVDAEEKLHLTELGTLLTATHPHNLLGYVGLEKEDPGVLELTQWLRHDGPPEAATGLSYVMDADAPSPMDDPAAARYFTLALAGRARYLAPLVAGHLPRHTGHLLDVAGGTGFYTYEWLRLNPTAQATLFDRPEVLRVAQELLSEFSNSGRDGAANVRERVTFLAGDMLTDPLPPTDLLLAASLFHDWPTATCQALAAKFAQVLRPGGELWVHDTFLDDSLDGPLAATDYSAMLFMGTKGRLYSRAEHRAWLTQAGLVTNHDTLPTGMDYGLLYARKAR</sequence>
<accession>A0A840TPZ1</accession>
<evidence type="ECO:0000256" key="1">
    <source>
        <dbReference type="ARBA" id="ARBA00022603"/>
    </source>
</evidence>
<dbReference type="Gene3D" id="3.40.50.150">
    <property type="entry name" value="Vaccinia Virus protein VP39"/>
    <property type="match status" value="1"/>
</dbReference>
<keyword evidence="3" id="KW-0949">S-adenosyl-L-methionine</keyword>
<dbReference type="InterPro" id="IPR036388">
    <property type="entry name" value="WH-like_DNA-bd_sf"/>
</dbReference>
<name>A0A840TPZ1_9BACT</name>
<dbReference type="PIRSF" id="PIRSF005739">
    <property type="entry name" value="O-mtase"/>
    <property type="match status" value="1"/>
</dbReference>
<dbReference type="GO" id="GO:0032259">
    <property type="term" value="P:methylation"/>
    <property type="evidence" value="ECO:0007669"/>
    <property type="project" value="UniProtKB-KW"/>
</dbReference>
<reference evidence="6 7" key="1">
    <citation type="submission" date="2020-08" db="EMBL/GenBank/DDBJ databases">
        <title>Genomic Encyclopedia of Type Strains, Phase IV (KMG-IV): sequencing the most valuable type-strain genomes for metagenomic binning, comparative biology and taxonomic classification.</title>
        <authorList>
            <person name="Goeker M."/>
        </authorList>
    </citation>
    <scope>NUCLEOTIDE SEQUENCE [LARGE SCALE GENOMIC DNA]</scope>
    <source>
        <strain evidence="6 7">DSM 105074</strain>
    </source>
</reference>
<evidence type="ECO:0000259" key="5">
    <source>
        <dbReference type="Pfam" id="PF00891"/>
    </source>
</evidence>
<organism evidence="6 7">
    <name type="scientific">Rhabdobacter roseus</name>
    <dbReference type="NCBI Taxonomy" id="1655419"/>
    <lineage>
        <taxon>Bacteria</taxon>
        <taxon>Pseudomonadati</taxon>
        <taxon>Bacteroidota</taxon>
        <taxon>Cytophagia</taxon>
        <taxon>Cytophagales</taxon>
        <taxon>Cytophagaceae</taxon>
        <taxon>Rhabdobacter</taxon>
    </lineage>
</organism>
<dbReference type="CDD" id="cd02440">
    <property type="entry name" value="AdoMet_MTases"/>
    <property type="match status" value="1"/>
</dbReference>
<dbReference type="InterPro" id="IPR029063">
    <property type="entry name" value="SAM-dependent_MTases_sf"/>
</dbReference>
<dbReference type="InterPro" id="IPR016461">
    <property type="entry name" value="COMT-like"/>
</dbReference>
<dbReference type="AlphaFoldDB" id="A0A840TPZ1"/>
<comment type="caution">
    <text evidence="6">The sequence shown here is derived from an EMBL/GenBank/DDBJ whole genome shotgun (WGS) entry which is preliminary data.</text>
</comment>
<dbReference type="RefSeq" id="WP_184172585.1">
    <property type="nucleotide sequence ID" value="NZ_JACHGF010000002.1"/>
</dbReference>
<gene>
    <name evidence="6" type="ORF">HNQ92_001429</name>
</gene>
<dbReference type="InterPro" id="IPR001077">
    <property type="entry name" value="COMT_C"/>
</dbReference>
<proteinExistence type="predicted"/>
<dbReference type="Proteomes" id="UP000557307">
    <property type="component" value="Unassembled WGS sequence"/>
</dbReference>